<gene>
    <name evidence="6" type="ORF">GGQ80_003202</name>
</gene>
<dbReference type="InterPro" id="IPR027417">
    <property type="entry name" value="P-loop_NTPase"/>
</dbReference>
<evidence type="ECO:0000256" key="4">
    <source>
        <dbReference type="RuleBase" id="RU369062"/>
    </source>
</evidence>
<keyword evidence="2 4" id="KW-0808">Transferase</keyword>
<protein>
    <recommendedName>
        <fullName evidence="4">ADP/GDP-polyphosphate phosphotransferase</fullName>
        <ecNumber evidence="4">2.7.4.-</ecNumber>
    </recommendedName>
    <alternativeName>
        <fullName evidence="4">Polyphosphate kinase PPK2</fullName>
    </alternativeName>
</protein>
<evidence type="ECO:0000313" key="7">
    <source>
        <dbReference type="Proteomes" id="UP000529795"/>
    </source>
</evidence>
<dbReference type="InterPro" id="IPR022486">
    <property type="entry name" value="PPK2_PA0141"/>
</dbReference>
<dbReference type="RefSeq" id="WP_183986617.1">
    <property type="nucleotide sequence ID" value="NZ_JACIEV010000010.1"/>
</dbReference>
<comment type="function">
    <text evidence="4">Uses inorganic polyphosphate (polyP) as a donor to convert GDP to GTP or ADP to ATP.</text>
</comment>
<dbReference type="AlphaFoldDB" id="A0A840FHU8"/>
<evidence type="ECO:0000256" key="2">
    <source>
        <dbReference type="ARBA" id="ARBA00022679"/>
    </source>
</evidence>
<dbReference type="PANTHER" id="PTHR34383:SF1">
    <property type="entry name" value="ADP-POLYPHOSPHATE PHOSPHOTRANSFERASE"/>
    <property type="match status" value="1"/>
</dbReference>
<keyword evidence="7" id="KW-1185">Reference proteome</keyword>
<comment type="similarity">
    <text evidence="1 4">Belongs to the polyphosphate kinase 2 (PPK2) family. Class I subfamily.</text>
</comment>
<evidence type="ECO:0000256" key="1">
    <source>
        <dbReference type="ARBA" id="ARBA00009924"/>
    </source>
</evidence>
<comment type="subunit">
    <text evidence="4">Homotetramer.</text>
</comment>
<evidence type="ECO:0000313" key="6">
    <source>
        <dbReference type="EMBL" id="MBB4155284.1"/>
    </source>
</evidence>
<sequence length="246" mass="28035">MSKIEKLQLALVETQLAAAQSGERIVIVLEGRDAAGKDGTIKRITEHLSIRSTRVVALPKPTERERTQWYFQRYVQHLPSAGELVIFNRSWYNRAGVEVVMGFSTEAEQAEFLRDAPDFERMLVESGIKLVKLWLDIAKDEQKQRLQERRDDPLKALKVSPIDAAAQDKWDDYSLARDTMLLRTHTPLAPWYCVRANDKKQARLAVMEHIVHHVSPADIAKHVASPDPDVLFAFEEKALSDGRLAR</sequence>
<dbReference type="Proteomes" id="UP000529795">
    <property type="component" value="Unassembled WGS sequence"/>
</dbReference>
<evidence type="ECO:0000259" key="5">
    <source>
        <dbReference type="Pfam" id="PF03976"/>
    </source>
</evidence>
<name>A0A840FHU8_9SPHN</name>
<dbReference type="SUPFAM" id="SSF52540">
    <property type="entry name" value="P-loop containing nucleoside triphosphate hydrolases"/>
    <property type="match status" value="1"/>
</dbReference>
<feature type="domain" description="Polyphosphate kinase-2-related" evidence="5">
    <location>
        <begin position="3"/>
        <end position="219"/>
    </location>
</feature>
<dbReference type="InterPro" id="IPR016898">
    <property type="entry name" value="Polyphosphate_phosphotransfera"/>
</dbReference>
<dbReference type="InterPro" id="IPR022488">
    <property type="entry name" value="PPK2-related"/>
</dbReference>
<proteinExistence type="inferred from homology"/>
<dbReference type="EMBL" id="JACIEV010000010">
    <property type="protein sequence ID" value="MBB4155284.1"/>
    <property type="molecule type" value="Genomic_DNA"/>
</dbReference>
<evidence type="ECO:0000256" key="3">
    <source>
        <dbReference type="ARBA" id="ARBA00022777"/>
    </source>
</evidence>
<dbReference type="PIRSF" id="PIRSF028756">
    <property type="entry name" value="PPK2_prd"/>
    <property type="match status" value="1"/>
</dbReference>
<dbReference type="EC" id="2.7.4.-" evidence="4"/>
<comment type="caution">
    <text evidence="6">The sequence shown here is derived from an EMBL/GenBank/DDBJ whole genome shotgun (WGS) entry which is preliminary data.</text>
</comment>
<organism evidence="6 7">
    <name type="scientific">Sphingomonas jinjuensis</name>
    <dbReference type="NCBI Taxonomy" id="535907"/>
    <lineage>
        <taxon>Bacteria</taxon>
        <taxon>Pseudomonadati</taxon>
        <taxon>Pseudomonadota</taxon>
        <taxon>Alphaproteobacteria</taxon>
        <taxon>Sphingomonadales</taxon>
        <taxon>Sphingomonadaceae</taxon>
        <taxon>Sphingomonas</taxon>
    </lineage>
</organism>
<keyword evidence="3 4" id="KW-0418">Kinase</keyword>
<dbReference type="Gene3D" id="3.40.50.300">
    <property type="entry name" value="P-loop containing nucleotide triphosphate hydrolases"/>
    <property type="match status" value="1"/>
</dbReference>
<dbReference type="GO" id="GO:0008976">
    <property type="term" value="F:polyphosphate kinase activity"/>
    <property type="evidence" value="ECO:0007669"/>
    <property type="project" value="UniProtKB-UniRule"/>
</dbReference>
<reference evidence="6 7" key="1">
    <citation type="submission" date="2020-08" db="EMBL/GenBank/DDBJ databases">
        <title>Genomic Encyclopedia of Type Strains, Phase IV (KMG-IV): sequencing the most valuable type-strain genomes for metagenomic binning, comparative biology and taxonomic classification.</title>
        <authorList>
            <person name="Goeker M."/>
        </authorList>
    </citation>
    <scope>NUCLEOTIDE SEQUENCE [LARGE SCALE GENOMIC DNA]</scope>
    <source>
        <strain evidence="6 7">YC6723</strain>
    </source>
</reference>
<dbReference type="PANTHER" id="PTHR34383">
    <property type="entry name" value="POLYPHOSPHATE:AMP PHOSPHOTRANSFERASE-RELATED"/>
    <property type="match status" value="1"/>
</dbReference>
<dbReference type="GO" id="GO:0006793">
    <property type="term" value="P:phosphorus metabolic process"/>
    <property type="evidence" value="ECO:0007669"/>
    <property type="project" value="InterPro"/>
</dbReference>
<dbReference type="NCBIfam" id="TIGR03707">
    <property type="entry name" value="PPK2_P_aer"/>
    <property type="match status" value="1"/>
</dbReference>
<dbReference type="Pfam" id="PF03976">
    <property type="entry name" value="PPK2"/>
    <property type="match status" value="1"/>
</dbReference>
<accession>A0A840FHU8</accession>